<dbReference type="GO" id="GO:0005829">
    <property type="term" value="C:cytosol"/>
    <property type="evidence" value="ECO:0007669"/>
    <property type="project" value="TreeGrafter"/>
</dbReference>
<name>A0A0F4GUC8_9PEZI</name>
<protein>
    <recommendedName>
        <fullName evidence="3">Diaminohydroxyphosphoribosylamino-pyrimidine deaminase</fullName>
    </recommendedName>
</protein>
<dbReference type="EMBL" id="LAFY01000297">
    <property type="protein sequence ID" value="KJY01030.1"/>
    <property type="molecule type" value="Genomic_DNA"/>
</dbReference>
<dbReference type="SUPFAM" id="SSF53335">
    <property type="entry name" value="S-adenosyl-L-methionine-dependent methyltransferases"/>
    <property type="match status" value="1"/>
</dbReference>
<dbReference type="Pfam" id="PF10294">
    <property type="entry name" value="Methyltransf_16"/>
    <property type="match status" value="1"/>
</dbReference>
<reference evidence="1 2" key="1">
    <citation type="submission" date="2015-03" db="EMBL/GenBank/DDBJ databases">
        <title>RNA-seq based gene annotation and comparative genomics of four Zymoseptoria species reveal species-specific pathogenicity related genes and transposable element activity.</title>
        <authorList>
            <person name="Grandaubert J."/>
            <person name="Bhattacharyya A."/>
            <person name="Stukenbrock E.H."/>
        </authorList>
    </citation>
    <scope>NUCLEOTIDE SEQUENCE [LARGE SCALE GENOMIC DNA]</scope>
    <source>
        <strain evidence="1 2">Zb18110</strain>
    </source>
</reference>
<accession>A0A0F4GUC8</accession>
<dbReference type="PANTHER" id="PTHR14614:SF109">
    <property type="entry name" value="RIBOSOMAL LYSINE N-METHYLTRANSFERASE 5"/>
    <property type="match status" value="1"/>
</dbReference>
<dbReference type="PANTHER" id="PTHR14614">
    <property type="entry name" value="HEPATOCELLULAR CARCINOMA-ASSOCIATED ANTIGEN"/>
    <property type="match status" value="1"/>
</dbReference>
<dbReference type="GO" id="GO:0032991">
    <property type="term" value="C:protein-containing complex"/>
    <property type="evidence" value="ECO:0007669"/>
    <property type="project" value="TreeGrafter"/>
</dbReference>
<dbReference type="STRING" id="1047168.A0A0F4GUC8"/>
<dbReference type="OrthoDB" id="2529286at2759"/>
<evidence type="ECO:0008006" key="3">
    <source>
        <dbReference type="Google" id="ProtNLM"/>
    </source>
</evidence>
<sequence>MPEGSQESLVMDDFFAKLGEEIVDVDQETFDLFSQSPSSQDLGMVDAAATSLELSVAGRDFEIAQSPGLLQSSRGGGTTGAAVWRSSVRIAEWLAWDCNALFTTKALHFESTILELGSGISGLLPCILNSKVSKVIATDQAYVLKALRDNIAMNVTNSSTSQKRKSSRTSDGNVKHAVKIHTLALDWENDDVTSVLSENNLKGGVDAVLACDCVYNYALIEPLVQTCADICSLRSYSDEEPARSEKQTICVVAQQLRQPDVFEQWLQTFYRSFRVWRMPEELLSADLKAGSGFVVHIGILRLEVRR</sequence>
<dbReference type="GO" id="GO:0008757">
    <property type="term" value="F:S-adenosylmethionine-dependent methyltransferase activity"/>
    <property type="evidence" value="ECO:0007669"/>
    <property type="project" value="UniProtKB-ARBA"/>
</dbReference>
<gene>
    <name evidence="1" type="ORF">TI39_contig305g00024</name>
</gene>
<proteinExistence type="predicted"/>
<dbReference type="Gene3D" id="3.40.50.150">
    <property type="entry name" value="Vaccinia Virus protein VP39"/>
    <property type="match status" value="1"/>
</dbReference>
<dbReference type="Proteomes" id="UP000033647">
    <property type="component" value="Unassembled WGS sequence"/>
</dbReference>
<dbReference type="InterPro" id="IPR019410">
    <property type="entry name" value="Methyltransf_16"/>
</dbReference>
<dbReference type="AlphaFoldDB" id="A0A0F4GUC8"/>
<comment type="caution">
    <text evidence="1">The sequence shown here is derived from an EMBL/GenBank/DDBJ whole genome shotgun (WGS) entry which is preliminary data.</text>
</comment>
<dbReference type="InterPro" id="IPR029063">
    <property type="entry name" value="SAM-dependent_MTases_sf"/>
</dbReference>
<organism evidence="1 2">
    <name type="scientific">Zymoseptoria brevis</name>
    <dbReference type="NCBI Taxonomy" id="1047168"/>
    <lineage>
        <taxon>Eukaryota</taxon>
        <taxon>Fungi</taxon>
        <taxon>Dikarya</taxon>
        <taxon>Ascomycota</taxon>
        <taxon>Pezizomycotina</taxon>
        <taxon>Dothideomycetes</taxon>
        <taxon>Dothideomycetidae</taxon>
        <taxon>Mycosphaerellales</taxon>
        <taxon>Mycosphaerellaceae</taxon>
        <taxon>Zymoseptoria</taxon>
    </lineage>
</organism>
<evidence type="ECO:0000313" key="2">
    <source>
        <dbReference type="Proteomes" id="UP000033647"/>
    </source>
</evidence>
<evidence type="ECO:0000313" key="1">
    <source>
        <dbReference type="EMBL" id="KJY01030.1"/>
    </source>
</evidence>
<keyword evidence="2" id="KW-1185">Reference proteome</keyword>